<dbReference type="AlphaFoldDB" id="A0A6P4CDD8"/>
<dbReference type="SUPFAM" id="SSF53098">
    <property type="entry name" value="Ribonuclease H-like"/>
    <property type="match status" value="1"/>
</dbReference>
<protein>
    <submittedName>
        <fullName evidence="3">Uncharacterized protein LOC107474160</fullName>
    </submittedName>
</protein>
<dbReference type="KEGG" id="adu:107474160"/>
<dbReference type="GO" id="GO:0015074">
    <property type="term" value="P:DNA integration"/>
    <property type="evidence" value="ECO:0007669"/>
    <property type="project" value="InterPro"/>
</dbReference>
<proteinExistence type="predicted"/>
<name>A0A6P4CDD8_ARADU</name>
<accession>A0A6P4CDD8</accession>
<organism evidence="2 3">
    <name type="scientific">Arachis duranensis</name>
    <name type="common">Wild peanut</name>
    <dbReference type="NCBI Taxonomy" id="130453"/>
    <lineage>
        <taxon>Eukaryota</taxon>
        <taxon>Viridiplantae</taxon>
        <taxon>Streptophyta</taxon>
        <taxon>Embryophyta</taxon>
        <taxon>Tracheophyta</taxon>
        <taxon>Spermatophyta</taxon>
        <taxon>Magnoliopsida</taxon>
        <taxon>eudicotyledons</taxon>
        <taxon>Gunneridae</taxon>
        <taxon>Pentapetalae</taxon>
        <taxon>rosids</taxon>
        <taxon>fabids</taxon>
        <taxon>Fabales</taxon>
        <taxon>Fabaceae</taxon>
        <taxon>Papilionoideae</taxon>
        <taxon>50 kb inversion clade</taxon>
        <taxon>dalbergioids sensu lato</taxon>
        <taxon>Dalbergieae</taxon>
        <taxon>Pterocarpus clade</taxon>
        <taxon>Arachis</taxon>
    </lineage>
</organism>
<keyword evidence="2" id="KW-1185">Reference proteome</keyword>
<dbReference type="GeneID" id="107474160"/>
<dbReference type="RefSeq" id="XP_015949244.1">
    <property type="nucleotide sequence ID" value="XM_016093758.1"/>
</dbReference>
<dbReference type="GO" id="GO:0003676">
    <property type="term" value="F:nucleic acid binding"/>
    <property type="evidence" value="ECO:0007669"/>
    <property type="project" value="InterPro"/>
</dbReference>
<gene>
    <name evidence="3" type="primary">LOC107474160</name>
</gene>
<dbReference type="InterPro" id="IPR012337">
    <property type="entry name" value="RNaseH-like_sf"/>
</dbReference>
<dbReference type="PANTHER" id="PTHR47266">
    <property type="entry name" value="ENDONUCLEASE-RELATED"/>
    <property type="match status" value="1"/>
</dbReference>
<evidence type="ECO:0000313" key="3">
    <source>
        <dbReference type="RefSeq" id="XP_015949244.1"/>
    </source>
</evidence>
<dbReference type="InterPro" id="IPR052160">
    <property type="entry name" value="Gypsy_RT_Integrase-like"/>
</dbReference>
<evidence type="ECO:0000259" key="1">
    <source>
        <dbReference type="PROSITE" id="PS50994"/>
    </source>
</evidence>
<evidence type="ECO:0000313" key="2">
    <source>
        <dbReference type="Proteomes" id="UP000515211"/>
    </source>
</evidence>
<dbReference type="PROSITE" id="PS50994">
    <property type="entry name" value="INTEGRASE"/>
    <property type="match status" value="1"/>
</dbReference>
<sequence length="254" mass="29657">MLFNEIFDVWGIDFIGPFPNSSGYLYILLAVDYVSKWVEAIPTRLDDTNAVEELLKRYGIVHKVSTAFHPQTNGQAEVSNREIKRILEKVVNSQRKDWSSRLGDALWAYRTAYKTPLGMSPFRIVYGKACHLPVEIEHKVYWAVKQCNMDITKVGIARKLQLEELECLRMKAYENARIYKKKPKPFHDHYIRNKYFQEGDEVFLYNSRLRFMPGNLHSIWERPFKVKEVKPYGVVELFNPQSEATFKGSRGAPT</sequence>
<dbReference type="Gene3D" id="3.30.420.10">
    <property type="entry name" value="Ribonuclease H-like superfamily/Ribonuclease H"/>
    <property type="match status" value="2"/>
</dbReference>
<reference evidence="2" key="1">
    <citation type="journal article" date="2016" name="Nat. Genet.">
        <title>The genome sequences of Arachis duranensis and Arachis ipaensis, the diploid ancestors of cultivated peanut.</title>
        <authorList>
            <person name="Bertioli D.J."/>
            <person name="Cannon S.B."/>
            <person name="Froenicke L."/>
            <person name="Huang G."/>
            <person name="Farmer A.D."/>
            <person name="Cannon E.K."/>
            <person name="Liu X."/>
            <person name="Gao D."/>
            <person name="Clevenger J."/>
            <person name="Dash S."/>
            <person name="Ren L."/>
            <person name="Moretzsohn M.C."/>
            <person name="Shirasawa K."/>
            <person name="Huang W."/>
            <person name="Vidigal B."/>
            <person name="Abernathy B."/>
            <person name="Chu Y."/>
            <person name="Niederhuth C.E."/>
            <person name="Umale P."/>
            <person name="Araujo A.C."/>
            <person name="Kozik A."/>
            <person name="Kim K.D."/>
            <person name="Burow M.D."/>
            <person name="Varshney R.K."/>
            <person name="Wang X."/>
            <person name="Zhang X."/>
            <person name="Barkley N."/>
            <person name="Guimaraes P.M."/>
            <person name="Isobe S."/>
            <person name="Guo B."/>
            <person name="Liao B."/>
            <person name="Stalker H.T."/>
            <person name="Schmitz R.J."/>
            <person name="Scheffler B.E."/>
            <person name="Leal-Bertioli S.C."/>
            <person name="Xun X."/>
            <person name="Jackson S.A."/>
            <person name="Michelmore R."/>
            <person name="Ozias-Akins P."/>
        </authorList>
    </citation>
    <scope>NUCLEOTIDE SEQUENCE [LARGE SCALE GENOMIC DNA]</scope>
    <source>
        <strain evidence="2">cv. V14167</strain>
    </source>
</reference>
<dbReference type="InterPro" id="IPR036397">
    <property type="entry name" value="RNaseH_sf"/>
</dbReference>
<feature type="domain" description="Integrase catalytic" evidence="1">
    <location>
        <begin position="1"/>
        <end position="129"/>
    </location>
</feature>
<reference evidence="3" key="2">
    <citation type="submission" date="2025-08" db="UniProtKB">
        <authorList>
            <consortium name="RefSeq"/>
        </authorList>
    </citation>
    <scope>IDENTIFICATION</scope>
    <source>
        <tissue evidence="3">Whole plant</tissue>
    </source>
</reference>
<dbReference type="Proteomes" id="UP000515211">
    <property type="component" value="Chromosome 9"/>
</dbReference>
<dbReference type="InterPro" id="IPR001584">
    <property type="entry name" value="Integrase_cat-core"/>
</dbReference>